<dbReference type="Pfam" id="PF00155">
    <property type="entry name" value="Aminotran_1_2"/>
    <property type="match status" value="1"/>
</dbReference>
<evidence type="ECO:0000256" key="2">
    <source>
        <dbReference type="ARBA" id="ARBA00012224"/>
    </source>
</evidence>
<comment type="cofactor">
    <cofactor evidence="1">
        <name>pyridoxal 5'-phosphate</name>
        <dbReference type="ChEBI" id="CHEBI:597326"/>
    </cofactor>
</comment>
<keyword evidence="7" id="KW-0808">Transferase</keyword>
<dbReference type="SUPFAM" id="SSF53383">
    <property type="entry name" value="PLP-dependent transferases"/>
    <property type="match status" value="1"/>
</dbReference>
<accession>A0A921K300</accession>
<feature type="domain" description="Aminotransferase class I/classII large" evidence="6">
    <location>
        <begin position="36"/>
        <end position="381"/>
    </location>
</feature>
<evidence type="ECO:0000259" key="6">
    <source>
        <dbReference type="Pfam" id="PF00155"/>
    </source>
</evidence>
<dbReference type="PANTHER" id="PTHR43525:SF1">
    <property type="entry name" value="PROTEIN MALY"/>
    <property type="match status" value="1"/>
</dbReference>
<keyword evidence="3" id="KW-0663">Pyridoxal phosphate</keyword>
<comment type="similarity">
    <text evidence="5">Belongs to the class-II pyridoxal-phosphate-dependent aminotransferase family. MalY/PatB cystathionine beta-lyase subfamily.</text>
</comment>
<proteinExistence type="inferred from homology"/>
<keyword evidence="4" id="KW-0456">Lyase</keyword>
<dbReference type="InterPro" id="IPR015424">
    <property type="entry name" value="PyrdxlP-dep_Trfase"/>
</dbReference>
<dbReference type="Gene3D" id="3.90.1150.10">
    <property type="entry name" value="Aspartate Aminotransferase, domain 1"/>
    <property type="match status" value="1"/>
</dbReference>
<dbReference type="EC" id="4.4.1.13" evidence="2"/>
<dbReference type="NCBIfam" id="TIGR04350">
    <property type="entry name" value="C_S_lyase_PatB"/>
    <property type="match status" value="1"/>
</dbReference>
<keyword evidence="7" id="KW-0032">Aminotransferase</keyword>
<reference evidence="7" key="1">
    <citation type="journal article" date="2021" name="PeerJ">
        <title>Extensive microbial diversity within the chicken gut microbiome revealed by metagenomics and culture.</title>
        <authorList>
            <person name="Gilroy R."/>
            <person name="Ravi A."/>
            <person name="Getino M."/>
            <person name="Pursley I."/>
            <person name="Horton D.L."/>
            <person name="Alikhan N.F."/>
            <person name="Baker D."/>
            <person name="Gharbi K."/>
            <person name="Hall N."/>
            <person name="Watson M."/>
            <person name="Adriaenssens E.M."/>
            <person name="Foster-Nyarko E."/>
            <person name="Jarju S."/>
            <person name="Secka A."/>
            <person name="Antonio M."/>
            <person name="Oren A."/>
            <person name="Chaudhuri R.R."/>
            <person name="La Ragione R."/>
            <person name="Hildebrand F."/>
            <person name="Pallen M.J."/>
        </authorList>
    </citation>
    <scope>NUCLEOTIDE SEQUENCE</scope>
    <source>
        <strain evidence="7">CHK165-8395</strain>
    </source>
</reference>
<dbReference type="Proteomes" id="UP000718012">
    <property type="component" value="Unassembled WGS sequence"/>
</dbReference>
<gene>
    <name evidence="7" type="ORF">K8U81_05570</name>
</gene>
<dbReference type="GO" id="GO:0030170">
    <property type="term" value="F:pyridoxal phosphate binding"/>
    <property type="evidence" value="ECO:0007669"/>
    <property type="project" value="InterPro"/>
</dbReference>
<evidence type="ECO:0000313" key="8">
    <source>
        <dbReference type="Proteomes" id="UP000718012"/>
    </source>
</evidence>
<dbReference type="PANTHER" id="PTHR43525">
    <property type="entry name" value="PROTEIN MALY"/>
    <property type="match status" value="1"/>
</dbReference>
<evidence type="ECO:0000256" key="4">
    <source>
        <dbReference type="ARBA" id="ARBA00023239"/>
    </source>
</evidence>
<dbReference type="InterPro" id="IPR015422">
    <property type="entry name" value="PyrdxlP-dep_Trfase_small"/>
</dbReference>
<evidence type="ECO:0000256" key="1">
    <source>
        <dbReference type="ARBA" id="ARBA00001933"/>
    </source>
</evidence>
<dbReference type="EMBL" id="DYXD01000123">
    <property type="protein sequence ID" value="HJF07646.1"/>
    <property type="molecule type" value="Genomic_DNA"/>
</dbReference>
<comment type="caution">
    <text evidence="7">The sequence shown here is derived from an EMBL/GenBank/DDBJ whole genome shotgun (WGS) entry which is preliminary data.</text>
</comment>
<sequence length="391" mass="44541">MNYNFDELIDRRGTSAEKVEGMKSIWGREDLIPMWVADMDFATPPFVIDAIRKRCEHPVLGYTCKPDSYYQAIINWVDSRYGMKVRKEQITYVPGIVPGLGMAINAFTHPGDKIMIMPPVYHPFSWLVTRNDRRVVECPLILENGTYRMDLDLFRKEIKGVRVFILCNPHNPGGVVWTHDELKAIADICAEDNVIVFSDEIHADLTLPPRHHVPFAMISERAKNNSVTFMAPSKAFNMPGVAASHAIIYNEGLHKRFTTYMESCEFGGGHVFAFPAVEAAYSNGTEWLEQCLAYIQGNIDYLDHYLKTYMPKIKAMLPMASYLVWLDCRELNLSQQQLEDFFVSHAHLALNSGTTFGKEGTGFMRMNVGCPRSVLEQAMKQLKEAYDNLFV</sequence>
<dbReference type="GO" id="GO:0008483">
    <property type="term" value="F:transaminase activity"/>
    <property type="evidence" value="ECO:0007669"/>
    <property type="project" value="UniProtKB-KW"/>
</dbReference>
<dbReference type="InterPro" id="IPR015421">
    <property type="entry name" value="PyrdxlP-dep_Trfase_major"/>
</dbReference>
<evidence type="ECO:0000256" key="5">
    <source>
        <dbReference type="ARBA" id="ARBA00037974"/>
    </source>
</evidence>
<name>A0A921K300_9BACT</name>
<dbReference type="CDD" id="cd00609">
    <property type="entry name" value="AAT_like"/>
    <property type="match status" value="1"/>
</dbReference>
<evidence type="ECO:0000256" key="3">
    <source>
        <dbReference type="ARBA" id="ARBA00022898"/>
    </source>
</evidence>
<dbReference type="InterPro" id="IPR051798">
    <property type="entry name" value="Class-II_PLP-Dep_Aminotrans"/>
</dbReference>
<dbReference type="AlphaFoldDB" id="A0A921K300"/>
<dbReference type="InterPro" id="IPR004839">
    <property type="entry name" value="Aminotransferase_I/II_large"/>
</dbReference>
<reference evidence="7" key="2">
    <citation type="submission" date="2021-09" db="EMBL/GenBank/DDBJ databases">
        <authorList>
            <person name="Gilroy R."/>
        </authorList>
    </citation>
    <scope>NUCLEOTIDE SEQUENCE</scope>
    <source>
        <strain evidence="7">CHK165-8395</strain>
    </source>
</reference>
<evidence type="ECO:0000313" key="7">
    <source>
        <dbReference type="EMBL" id="HJF07646.1"/>
    </source>
</evidence>
<dbReference type="InterPro" id="IPR027619">
    <property type="entry name" value="C-S_lyase_PatB-like"/>
</dbReference>
<dbReference type="GO" id="GO:0047804">
    <property type="term" value="F:cysteine-S-conjugate beta-lyase activity"/>
    <property type="evidence" value="ECO:0007669"/>
    <property type="project" value="UniProtKB-EC"/>
</dbReference>
<dbReference type="Gene3D" id="3.40.640.10">
    <property type="entry name" value="Type I PLP-dependent aspartate aminotransferase-like (Major domain)"/>
    <property type="match status" value="1"/>
</dbReference>
<organism evidence="7 8">
    <name type="scientific">Phocaeicola coprocola</name>
    <dbReference type="NCBI Taxonomy" id="310298"/>
    <lineage>
        <taxon>Bacteria</taxon>
        <taxon>Pseudomonadati</taxon>
        <taxon>Bacteroidota</taxon>
        <taxon>Bacteroidia</taxon>
        <taxon>Bacteroidales</taxon>
        <taxon>Bacteroidaceae</taxon>
        <taxon>Phocaeicola</taxon>
    </lineage>
</organism>
<protein>
    <recommendedName>
        <fullName evidence="2">cysteine-S-conjugate beta-lyase</fullName>
        <ecNumber evidence="2">4.4.1.13</ecNumber>
    </recommendedName>
</protein>